<keyword evidence="5 7" id="KW-0472">Membrane</keyword>
<dbReference type="InterPro" id="IPR036259">
    <property type="entry name" value="MFS_trans_sf"/>
</dbReference>
<feature type="transmembrane region" description="Helical" evidence="7">
    <location>
        <begin position="436"/>
        <end position="459"/>
    </location>
</feature>
<dbReference type="PANTHER" id="PTHR19432:SF35">
    <property type="entry name" value="SOLUTE CARRIER FAMILY 45 MEMBER 3 ISOFORM X1"/>
    <property type="match status" value="1"/>
</dbReference>
<keyword evidence="3 7" id="KW-0812">Transmembrane</keyword>
<keyword evidence="2" id="KW-0813">Transport</keyword>
<evidence type="ECO:0000256" key="4">
    <source>
        <dbReference type="ARBA" id="ARBA00022989"/>
    </source>
</evidence>
<feature type="transmembrane region" description="Helical" evidence="7">
    <location>
        <begin position="246"/>
        <end position="266"/>
    </location>
</feature>
<feature type="transmembrane region" description="Helical" evidence="7">
    <location>
        <begin position="377"/>
        <end position="397"/>
    </location>
</feature>
<gene>
    <name evidence="8" type="ORF">BCR43DRAFT_494614</name>
</gene>
<dbReference type="PANTHER" id="PTHR19432">
    <property type="entry name" value="SUGAR TRANSPORTER"/>
    <property type="match status" value="1"/>
</dbReference>
<dbReference type="Gene3D" id="1.20.1250.20">
    <property type="entry name" value="MFS general substrate transporter like domains"/>
    <property type="match status" value="1"/>
</dbReference>
<accession>A0A1X2H8E6</accession>
<comment type="subcellular location">
    <subcellularLocation>
        <location evidence="1">Membrane</location>
        <topology evidence="1">Multi-pass membrane protein</topology>
    </subcellularLocation>
</comment>
<dbReference type="FunCoup" id="A0A1X2H8E6">
    <property type="interactions" value="85"/>
</dbReference>
<keyword evidence="9" id="KW-1185">Reference proteome</keyword>
<dbReference type="SUPFAM" id="SSF103473">
    <property type="entry name" value="MFS general substrate transporter"/>
    <property type="match status" value="1"/>
</dbReference>
<feature type="compositionally biased region" description="Polar residues" evidence="6">
    <location>
        <begin position="42"/>
        <end position="54"/>
    </location>
</feature>
<feature type="transmembrane region" description="Helical" evidence="7">
    <location>
        <begin position="198"/>
        <end position="225"/>
    </location>
</feature>
<evidence type="ECO:0000256" key="3">
    <source>
        <dbReference type="ARBA" id="ARBA00022692"/>
    </source>
</evidence>
<evidence type="ECO:0000256" key="5">
    <source>
        <dbReference type="ARBA" id="ARBA00023136"/>
    </source>
</evidence>
<evidence type="ECO:0000256" key="7">
    <source>
        <dbReference type="SAM" id="Phobius"/>
    </source>
</evidence>
<dbReference type="GO" id="GO:0005886">
    <property type="term" value="C:plasma membrane"/>
    <property type="evidence" value="ECO:0007669"/>
    <property type="project" value="TreeGrafter"/>
</dbReference>
<feature type="transmembrane region" description="Helical" evidence="7">
    <location>
        <begin position="508"/>
        <end position="527"/>
    </location>
</feature>
<comment type="caution">
    <text evidence="8">The sequence shown here is derived from an EMBL/GenBank/DDBJ whole genome shotgun (WGS) entry which is preliminary data.</text>
</comment>
<feature type="transmembrane region" description="Helical" evidence="7">
    <location>
        <begin position="409"/>
        <end position="430"/>
    </location>
</feature>
<proteinExistence type="predicted"/>
<sequence length="571" mass="62704">MHDNNPTAQDVRTPLLQHQHGTSPVGRPPVSRPKNKRRRSSFDASTYNSTGQSPGYLKSASSSLHDSACVAAAEPVPPGLSLFQMLGLTVCMAGVQFTWTVELSYGTPYLLSLNLSKELTALVWLAGPLSGLLVQPLIGAFSDKCTSRFGKRRPFIVIAGFLTCLSMLGVAYAREIAHGFASLQRTETDELERLSRTYAIVVAVASFYFLDFTLNAVQAICRALILDIPPLWQQDYANAWSARMSNSAMVIGYFVGFIDLVKYVPWLGDAQIKVFCVIAITVFCLTLGITCVTTHEKKLEEEQEVQPWYSTFVYIWRAFRYLPKPVQSLCNTQFFAWMGWFPFLFYSTQWVSDIYFANNPTSNTTPNWADGTRAGSFALLCYSVVSVLAGLIIPAISTRFEKSHGWLSLTNIYTVSHLIVAGTLLSAWFVHSVTAATILLAIMGIPWAIVLWVPFSLVGEFVSYEDDRRQHQSAALSPADVTSSSPARLEDQQDDFDAGMILGVHNMYIVFPQFAVAVISAFIFAAADAAVGDNPDGKDEASSVASVLAFGGLMALVAAAFSRSIVRVNQQ</sequence>
<name>A0A1X2H8E6_SYNRA</name>
<organism evidence="8 9">
    <name type="scientific">Syncephalastrum racemosum</name>
    <name type="common">Filamentous fungus</name>
    <dbReference type="NCBI Taxonomy" id="13706"/>
    <lineage>
        <taxon>Eukaryota</taxon>
        <taxon>Fungi</taxon>
        <taxon>Fungi incertae sedis</taxon>
        <taxon>Mucoromycota</taxon>
        <taxon>Mucoromycotina</taxon>
        <taxon>Mucoromycetes</taxon>
        <taxon>Mucorales</taxon>
        <taxon>Syncephalastraceae</taxon>
        <taxon>Syncephalastrum</taxon>
    </lineage>
</organism>
<dbReference type="OrthoDB" id="28755at2759"/>
<dbReference type="InParanoid" id="A0A1X2H8E6"/>
<dbReference type="Proteomes" id="UP000242180">
    <property type="component" value="Unassembled WGS sequence"/>
</dbReference>
<evidence type="ECO:0000313" key="8">
    <source>
        <dbReference type="EMBL" id="ORY94801.1"/>
    </source>
</evidence>
<dbReference type="OMA" id="LSMPYAM"/>
<feature type="transmembrane region" description="Helical" evidence="7">
    <location>
        <begin position="121"/>
        <end position="142"/>
    </location>
</feature>
<feature type="transmembrane region" description="Helical" evidence="7">
    <location>
        <begin position="82"/>
        <end position="101"/>
    </location>
</feature>
<keyword evidence="4 7" id="KW-1133">Transmembrane helix</keyword>
<protein>
    <submittedName>
        <fullName evidence="8">Major facilitator superfamily domain-containing protein</fullName>
    </submittedName>
</protein>
<dbReference type="EMBL" id="MCGN01000007">
    <property type="protein sequence ID" value="ORY94801.1"/>
    <property type="molecule type" value="Genomic_DNA"/>
</dbReference>
<evidence type="ECO:0000256" key="2">
    <source>
        <dbReference type="ARBA" id="ARBA00022448"/>
    </source>
</evidence>
<evidence type="ECO:0000256" key="1">
    <source>
        <dbReference type="ARBA" id="ARBA00004141"/>
    </source>
</evidence>
<reference evidence="8 9" key="1">
    <citation type="submission" date="2016-07" db="EMBL/GenBank/DDBJ databases">
        <title>Pervasive Adenine N6-methylation of Active Genes in Fungi.</title>
        <authorList>
            <consortium name="DOE Joint Genome Institute"/>
            <person name="Mondo S.J."/>
            <person name="Dannebaum R.O."/>
            <person name="Kuo R.C."/>
            <person name="Labutti K."/>
            <person name="Haridas S."/>
            <person name="Kuo A."/>
            <person name="Salamov A."/>
            <person name="Ahrendt S.R."/>
            <person name="Lipzen A."/>
            <person name="Sullivan W."/>
            <person name="Andreopoulos W.B."/>
            <person name="Clum A."/>
            <person name="Lindquist E."/>
            <person name="Daum C."/>
            <person name="Ramamoorthy G.K."/>
            <person name="Gryganskyi A."/>
            <person name="Culley D."/>
            <person name="Magnuson J.K."/>
            <person name="James T.Y."/>
            <person name="O'Malley M.A."/>
            <person name="Stajich J.E."/>
            <person name="Spatafora J.W."/>
            <person name="Visel A."/>
            <person name="Grigoriev I.V."/>
        </authorList>
    </citation>
    <scope>NUCLEOTIDE SEQUENCE [LARGE SCALE GENOMIC DNA]</scope>
    <source>
        <strain evidence="8 9">NRRL 2496</strain>
    </source>
</reference>
<feature type="transmembrane region" description="Helical" evidence="7">
    <location>
        <begin position="272"/>
        <end position="292"/>
    </location>
</feature>
<evidence type="ECO:0000313" key="9">
    <source>
        <dbReference type="Proteomes" id="UP000242180"/>
    </source>
</evidence>
<feature type="region of interest" description="Disordered" evidence="6">
    <location>
        <begin position="1"/>
        <end position="54"/>
    </location>
</feature>
<feature type="compositionally biased region" description="Polar residues" evidence="6">
    <location>
        <begin position="1"/>
        <end position="10"/>
    </location>
</feature>
<dbReference type="AlphaFoldDB" id="A0A1X2H8E6"/>
<feature type="transmembrane region" description="Helical" evidence="7">
    <location>
        <begin position="547"/>
        <end position="566"/>
    </location>
</feature>
<feature type="transmembrane region" description="Helical" evidence="7">
    <location>
        <begin position="154"/>
        <end position="173"/>
    </location>
</feature>
<evidence type="ECO:0000256" key="6">
    <source>
        <dbReference type="SAM" id="MobiDB-lite"/>
    </source>
</evidence>
<dbReference type="GO" id="GO:0008506">
    <property type="term" value="F:sucrose:proton symporter activity"/>
    <property type="evidence" value="ECO:0007669"/>
    <property type="project" value="TreeGrafter"/>
</dbReference>
<feature type="transmembrane region" description="Helical" evidence="7">
    <location>
        <begin position="334"/>
        <end position="357"/>
    </location>
</feature>